<comment type="caution">
    <text evidence="2">The sequence shown here is derived from an EMBL/GenBank/DDBJ whole genome shotgun (WGS) entry which is preliminary data.</text>
</comment>
<dbReference type="Proteomes" id="UP000027586">
    <property type="component" value="Unassembled WGS sequence"/>
</dbReference>
<gene>
    <name evidence="2" type="ORF">LCOR_01848.1</name>
</gene>
<name>A0A068RMF6_9FUNG</name>
<sequence length="81" mass="8864">MASDRLKLEDAGNDRQTKCVSQDAPSAAVRIFPVSRPPPPVILESHLRLPKTISSGFGFESVYCYHMQSRGSTCTSHMPTA</sequence>
<keyword evidence="3" id="KW-1185">Reference proteome</keyword>
<evidence type="ECO:0000256" key="1">
    <source>
        <dbReference type="SAM" id="MobiDB-lite"/>
    </source>
</evidence>
<reference evidence="2" key="1">
    <citation type="submission" date="2013-08" db="EMBL/GenBank/DDBJ databases">
        <title>Gene expansion shapes genome architecture in the human pathogen Lichtheimia corymbifera: an evolutionary genomics analysis in the ancient terrestrial Mucorales (Mucoromycotina).</title>
        <authorList>
            <person name="Schwartze V.U."/>
            <person name="Winter S."/>
            <person name="Shelest E."/>
            <person name="Marcet-Houben M."/>
            <person name="Horn F."/>
            <person name="Wehner S."/>
            <person name="Hoffmann K."/>
            <person name="Riege K."/>
            <person name="Sammeth M."/>
            <person name="Nowrousian M."/>
            <person name="Valiante V."/>
            <person name="Linde J."/>
            <person name="Jacobsen I.D."/>
            <person name="Marz M."/>
            <person name="Brakhage A.A."/>
            <person name="Gabaldon T."/>
            <person name="Bocker S."/>
            <person name="Voigt K."/>
        </authorList>
    </citation>
    <scope>NUCLEOTIDE SEQUENCE [LARGE SCALE GENOMIC DNA]</scope>
    <source>
        <strain evidence="2">FSU 9682</strain>
    </source>
</reference>
<proteinExistence type="predicted"/>
<evidence type="ECO:0000313" key="3">
    <source>
        <dbReference type="Proteomes" id="UP000027586"/>
    </source>
</evidence>
<dbReference type="VEuPathDB" id="FungiDB:LCOR_01848.1"/>
<protein>
    <submittedName>
        <fullName evidence="2">Uncharacterized protein</fullName>
    </submittedName>
</protein>
<dbReference type="AlphaFoldDB" id="A0A068RMF6"/>
<feature type="compositionally biased region" description="Basic and acidic residues" evidence="1">
    <location>
        <begin position="1"/>
        <end position="17"/>
    </location>
</feature>
<accession>A0A068RMF6</accession>
<evidence type="ECO:0000313" key="2">
    <source>
        <dbReference type="EMBL" id="CDH50126.1"/>
    </source>
</evidence>
<organism evidence="2 3">
    <name type="scientific">Lichtheimia corymbifera JMRC:FSU:9682</name>
    <dbReference type="NCBI Taxonomy" id="1263082"/>
    <lineage>
        <taxon>Eukaryota</taxon>
        <taxon>Fungi</taxon>
        <taxon>Fungi incertae sedis</taxon>
        <taxon>Mucoromycota</taxon>
        <taxon>Mucoromycotina</taxon>
        <taxon>Mucoromycetes</taxon>
        <taxon>Mucorales</taxon>
        <taxon>Lichtheimiaceae</taxon>
        <taxon>Lichtheimia</taxon>
    </lineage>
</organism>
<feature type="region of interest" description="Disordered" evidence="1">
    <location>
        <begin position="1"/>
        <end position="22"/>
    </location>
</feature>
<dbReference type="EMBL" id="CBTN010000005">
    <property type="protein sequence ID" value="CDH50126.1"/>
    <property type="molecule type" value="Genomic_DNA"/>
</dbReference>